<dbReference type="AlphaFoldDB" id="A0AAD8PT53"/>
<dbReference type="GO" id="GO:0035861">
    <property type="term" value="C:site of double-strand break"/>
    <property type="evidence" value="ECO:0007669"/>
    <property type="project" value="TreeGrafter"/>
</dbReference>
<evidence type="ECO:0000313" key="4">
    <source>
        <dbReference type="Proteomes" id="UP001230504"/>
    </source>
</evidence>
<dbReference type="GeneID" id="85436560"/>
<feature type="compositionally biased region" description="Polar residues" evidence="1">
    <location>
        <begin position="299"/>
        <end position="310"/>
    </location>
</feature>
<evidence type="ECO:0000313" key="3">
    <source>
        <dbReference type="EMBL" id="KAK1580278.1"/>
    </source>
</evidence>
<reference evidence="3" key="1">
    <citation type="submission" date="2021-06" db="EMBL/GenBank/DDBJ databases">
        <title>Comparative genomics, transcriptomics and evolutionary studies reveal genomic signatures of adaptation to plant cell wall in hemibiotrophic fungi.</title>
        <authorList>
            <consortium name="DOE Joint Genome Institute"/>
            <person name="Baroncelli R."/>
            <person name="Diaz J.F."/>
            <person name="Benocci T."/>
            <person name="Peng M."/>
            <person name="Battaglia E."/>
            <person name="Haridas S."/>
            <person name="Andreopoulos W."/>
            <person name="Labutti K."/>
            <person name="Pangilinan J."/>
            <person name="Floch G.L."/>
            <person name="Makela M.R."/>
            <person name="Henrissat B."/>
            <person name="Grigoriev I.V."/>
            <person name="Crouch J.A."/>
            <person name="De Vries R.P."/>
            <person name="Sukno S.A."/>
            <person name="Thon M.R."/>
        </authorList>
    </citation>
    <scope>NUCLEOTIDE SEQUENCE</scope>
    <source>
        <strain evidence="3">CBS 125086</strain>
    </source>
</reference>
<organism evidence="3 4">
    <name type="scientific">Colletotrichum navitas</name>
    <dbReference type="NCBI Taxonomy" id="681940"/>
    <lineage>
        <taxon>Eukaryota</taxon>
        <taxon>Fungi</taxon>
        <taxon>Dikarya</taxon>
        <taxon>Ascomycota</taxon>
        <taxon>Pezizomycotina</taxon>
        <taxon>Sordariomycetes</taxon>
        <taxon>Hypocreomycetidae</taxon>
        <taxon>Glomerellales</taxon>
        <taxon>Glomerellaceae</taxon>
        <taxon>Colletotrichum</taxon>
        <taxon>Colletotrichum graminicola species complex</taxon>
    </lineage>
</organism>
<feature type="region of interest" description="Disordered" evidence="1">
    <location>
        <begin position="186"/>
        <end position="213"/>
    </location>
</feature>
<dbReference type="InterPro" id="IPR052800">
    <property type="entry name" value="DNA_Repair_Helicase_ZGRF1"/>
</dbReference>
<feature type="region of interest" description="Disordered" evidence="1">
    <location>
        <begin position="288"/>
        <end position="320"/>
    </location>
</feature>
<feature type="region of interest" description="Disordered" evidence="1">
    <location>
        <begin position="663"/>
        <end position="690"/>
    </location>
</feature>
<dbReference type="PANTHER" id="PTHR28535">
    <property type="entry name" value="ZINC FINGER GRF-TYPE CONTAINING 1"/>
    <property type="match status" value="1"/>
</dbReference>
<proteinExistence type="predicted"/>
<dbReference type="GO" id="GO:0005634">
    <property type="term" value="C:nucleus"/>
    <property type="evidence" value="ECO:0007669"/>
    <property type="project" value="TreeGrafter"/>
</dbReference>
<accession>A0AAD8PT53</accession>
<feature type="domain" description="5'-3' DNA helicase ZGRF1-like N-terminal" evidence="2">
    <location>
        <begin position="25"/>
        <end position="106"/>
    </location>
</feature>
<dbReference type="GO" id="GO:0006302">
    <property type="term" value="P:double-strand break repair"/>
    <property type="evidence" value="ECO:0007669"/>
    <property type="project" value="TreeGrafter"/>
</dbReference>
<protein>
    <recommendedName>
        <fullName evidence="2">5'-3' DNA helicase ZGRF1-like N-terminal domain-containing protein</fullName>
    </recommendedName>
</protein>
<name>A0AAD8PT53_9PEZI</name>
<sequence>MSLTGHNTKSSDSQPALGLPVAAPVLEYVCLFTHDLKRKQKRWQDGRLKFHTFNKRIMVYDERGNFIGDMHWREDFDFGEGEEFNLERGAVIVQVSECVGSKDQDLTDLLDKRAREAEQRYARSSAATANSPHLTVRPPIVPQTHPQASFRQRHLVDVVNTPRGPRGRAVIPTISPYEERIVTQQLLNSSEGESQRPIKRRRDISPPSKSGYAQNLFGATLNLSSWSASAPLRQQPTQTNRNASPTPETTAKPGVPSRNASSSLLRPSAILNLTGDDIVQVESFKPSAAASKRGGAGNATETPPNLNALVSTPFKAPDTGKLRSKAIQGEDQMLAESEETLVVRGQQPQSCANKTRNTAAKHSARKSQDAKLKSIRHHSAAQPSNDALHNSAIHPISAENESPEQRGGIAKDTDISALQPLTDESLLRLVRNTGPEEPKSKLRIKARKKRGLLMVAKNTTAKTSERQPDSPGTRIEAPVTERQLMAVDTLQIVGQAARSIPPVGILPRSVNCGVGGDACQCEPTRVYDDEKIQSWSDSAIEATFQLEPTLVNGDDIQSSGEPVHSRVKLREDKTQSITGPHREVEMMTTQSGPRLASLGRRSVKSKEVIGSLDPGKCRVAAENPPAAPASRKETIVCPKTDSERSSSAKIAETRLQEKATLLKNPATRGRKAAKKSDAAGSVPQPVLSGMPDLAVGRIDRRGGSRPEVTLDSAAALGGETAREVFGFSKASGGPWSKEAYDLLGCRRPRVKARVKGIGDGN</sequence>
<feature type="compositionally biased region" description="Polar residues" evidence="1">
    <location>
        <begin position="346"/>
        <end position="360"/>
    </location>
</feature>
<dbReference type="Pfam" id="PF10382">
    <property type="entry name" value="ZGRF1-like_N"/>
    <property type="match status" value="1"/>
</dbReference>
<evidence type="ECO:0000259" key="2">
    <source>
        <dbReference type="Pfam" id="PF10382"/>
    </source>
</evidence>
<feature type="region of interest" description="Disordered" evidence="1">
    <location>
        <begin position="230"/>
        <end position="263"/>
    </location>
</feature>
<feature type="compositionally biased region" description="Polar residues" evidence="1">
    <location>
        <begin position="230"/>
        <end position="249"/>
    </location>
</feature>
<dbReference type="EMBL" id="JAHLJV010000056">
    <property type="protein sequence ID" value="KAK1580278.1"/>
    <property type="molecule type" value="Genomic_DNA"/>
</dbReference>
<dbReference type="Proteomes" id="UP001230504">
    <property type="component" value="Unassembled WGS sequence"/>
</dbReference>
<keyword evidence="4" id="KW-1185">Reference proteome</keyword>
<dbReference type="PANTHER" id="PTHR28535:SF1">
    <property type="entry name" value="PROTEIN ZGRF1"/>
    <property type="match status" value="1"/>
</dbReference>
<comment type="caution">
    <text evidence="3">The sequence shown here is derived from an EMBL/GenBank/DDBJ whole genome shotgun (WGS) entry which is preliminary data.</text>
</comment>
<feature type="region of interest" description="Disordered" evidence="1">
    <location>
        <begin position="341"/>
        <end position="388"/>
    </location>
</feature>
<dbReference type="RefSeq" id="XP_060411332.1">
    <property type="nucleotide sequence ID" value="XM_060552320.1"/>
</dbReference>
<gene>
    <name evidence="3" type="ORF">LY79DRAFT_308209</name>
</gene>
<dbReference type="InterPro" id="IPR018838">
    <property type="entry name" value="ZGRF1-like_N"/>
</dbReference>
<evidence type="ECO:0000256" key="1">
    <source>
        <dbReference type="SAM" id="MobiDB-lite"/>
    </source>
</evidence>